<evidence type="ECO:0000256" key="6">
    <source>
        <dbReference type="SAM" id="MobiDB-lite"/>
    </source>
</evidence>
<feature type="transmembrane region" description="Helical" evidence="7">
    <location>
        <begin position="30"/>
        <end position="55"/>
    </location>
</feature>
<evidence type="ECO:0000259" key="8">
    <source>
        <dbReference type="Pfam" id="PF10277"/>
    </source>
</evidence>
<dbReference type="GO" id="GO:0010506">
    <property type="term" value="P:regulation of autophagy"/>
    <property type="evidence" value="ECO:0007669"/>
    <property type="project" value="TreeGrafter"/>
</dbReference>
<dbReference type="InParanoid" id="A0A2I4AMQ6"/>
<dbReference type="OrthoDB" id="191706at2759"/>
<dbReference type="Proteomes" id="UP000192220">
    <property type="component" value="Unplaced"/>
</dbReference>
<dbReference type="InterPro" id="IPR019402">
    <property type="entry name" value="CWH43_N"/>
</dbReference>
<keyword evidence="5 7" id="KW-0472">Membrane</keyword>
<dbReference type="PANTHER" id="PTHR21324">
    <property type="entry name" value="FASTING-INDUCIBLE INTEGRAL MEMBRANE PROTEIN TM6P1-RELATED"/>
    <property type="match status" value="1"/>
</dbReference>
<evidence type="ECO:0000256" key="1">
    <source>
        <dbReference type="ARBA" id="ARBA00004127"/>
    </source>
</evidence>
<gene>
    <name evidence="10" type="primary">LOC106512724</name>
</gene>
<name>A0A2I4AMQ6_AUSLI</name>
<sequence>MFVSSVIMYSTLRGIDVPNKLHWIPGEPGYLAHMFSTVSEWCLAFSFISFFLTYIRDFQKICLRADVDLLSSHLYDSPHDSINSSRRNPSETSPLLAGAT</sequence>
<dbReference type="RefSeq" id="XP_013856731.1">
    <property type="nucleotide sequence ID" value="XM_014001277.1"/>
</dbReference>
<feature type="domain" description="CWH43-like N-terminal" evidence="8">
    <location>
        <begin position="16"/>
        <end position="61"/>
    </location>
</feature>
<keyword evidence="3 7" id="KW-0812">Transmembrane</keyword>
<evidence type="ECO:0000256" key="5">
    <source>
        <dbReference type="ARBA" id="ARBA00023136"/>
    </source>
</evidence>
<feature type="region of interest" description="Disordered" evidence="6">
    <location>
        <begin position="77"/>
        <end position="100"/>
    </location>
</feature>
<dbReference type="InterPro" id="IPR050911">
    <property type="entry name" value="DRAM/TMEM150_Autophagy_Mod"/>
</dbReference>
<evidence type="ECO:0000313" key="9">
    <source>
        <dbReference type="Proteomes" id="UP000192220"/>
    </source>
</evidence>
<evidence type="ECO:0000256" key="3">
    <source>
        <dbReference type="ARBA" id="ARBA00022692"/>
    </source>
</evidence>
<evidence type="ECO:0000256" key="4">
    <source>
        <dbReference type="ARBA" id="ARBA00022989"/>
    </source>
</evidence>
<keyword evidence="9" id="KW-1185">Reference proteome</keyword>
<feature type="compositionally biased region" description="Polar residues" evidence="6">
    <location>
        <begin position="80"/>
        <end position="93"/>
    </location>
</feature>
<reference evidence="10" key="1">
    <citation type="submission" date="2025-08" db="UniProtKB">
        <authorList>
            <consortium name="RefSeq"/>
        </authorList>
    </citation>
    <scope>IDENTIFICATION</scope>
</reference>
<keyword evidence="4 7" id="KW-1133">Transmembrane helix</keyword>
<dbReference type="AlphaFoldDB" id="A0A2I4AMQ6"/>
<dbReference type="GO" id="GO:0005764">
    <property type="term" value="C:lysosome"/>
    <property type="evidence" value="ECO:0007669"/>
    <property type="project" value="TreeGrafter"/>
</dbReference>
<comment type="subcellular location">
    <subcellularLocation>
        <location evidence="1">Endomembrane system</location>
        <topology evidence="1">Multi-pass membrane protein</topology>
    </subcellularLocation>
</comment>
<evidence type="ECO:0000256" key="7">
    <source>
        <dbReference type="SAM" id="Phobius"/>
    </source>
</evidence>
<accession>A0A2I4AMQ6</accession>
<comment type="similarity">
    <text evidence="2">Belongs to the DRAM/TMEM150 family.</text>
</comment>
<dbReference type="GeneID" id="106512724"/>
<evidence type="ECO:0000313" key="10">
    <source>
        <dbReference type="RefSeq" id="XP_013856731.1"/>
    </source>
</evidence>
<dbReference type="GO" id="GO:0045494">
    <property type="term" value="P:photoreceptor cell maintenance"/>
    <property type="evidence" value="ECO:0007669"/>
    <property type="project" value="TreeGrafter"/>
</dbReference>
<dbReference type="KEGG" id="alim:106512724"/>
<dbReference type="Pfam" id="PF10277">
    <property type="entry name" value="Frag1"/>
    <property type="match status" value="1"/>
</dbReference>
<protein>
    <submittedName>
        <fullName evidence="10">DNA damage-regulated autophagy modulator protein 2</fullName>
    </submittedName>
</protein>
<organism evidence="9 10">
    <name type="scientific">Austrofundulus limnaeus</name>
    <name type="common">Annual killifish</name>
    <dbReference type="NCBI Taxonomy" id="52670"/>
    <lineage>
        <taxon>Eukaryota</taxon>
        <taxon>Metazoa</taxon>
        <taxon>Chordata</taxon>
        <taxon>Craniata</taxon>
        <taxon>Vertebrata</taxon>
        <taxon>Euteleostomi</taxon>
        <taxon>Actinopterygii</taxon>
        <taxon>Neopterygii</taxon>
        <taxon>Teleostei</taxon>
        <taxon>Neoteleostei</taxon>
        <taxon>Acanthomorphata</taxon>
        <taxon>Ovalentaria</taxon>
        <taxon>Atherinomorphae</taxon>
        <taxon>Cyprinodontiformes</taxon>
        <taxon>Rivulidae</taxon>
        <taxon>Austrofundulus</taxon>
    </lineage>
</organism>
<proteinExistence type="inferred from homology"/>
<dbReference type="PANTHER" id="PTHR21324:SF10">
    <property type="entry name" value="DNA DAMAGE-REGULATED AUTOPHAGY MODULATOR PROTEIN 2"/>
    <property type="match status" value="1"/>
</dbReference>
<evidence type="ECO:0000256" key="2">
    <source>
        <dbReference type="ARBA" id="ARBA00006565"/>
    </source>
</evidence>